<reference evidence="4" key="1">
    <citation type="submission" date="2023-10" db="EMBL/GenBank/DDBJ databases">
        <title>Genome assembly of Pristionchus species.</title>
        <authorList>
            <person name="Yoshida K."/>
            <person name="Sommer R.J."/>
        </authorList>
    </citation>
    <scope>NUCLEOTIDE SEQUENCE</scope>
    <source>
        <strain evidence="4">RS5133</strain>
    </source>
</reference>
<protein>
    <submittedName>
        <fullName evidence="4">Uncharacterized protein</fullName>
    </submittedName>
</protein>
<evidence type="ECO:0000313" key="4">
    <source>
        <dbReference type="EMBL" id="GMT37318.1"/>
    </source>
</evidence>
<gene>
    <name evidence="4" type="ORF">PFISCL1PPCAC_28615</name>
    <name evidence="3" type="ORF">PFISCL1PPCAC_6963</name>
</gene>
<dbReference type="EMBL" id="BTSY01000101">
    <property type="protein sequence ID" value="GMT37318.1"/>
    <property type="molecule type" value="Genomic_DNA"/>
</dbReference>
<keyword evidence="2" id="KW-0472">Membrane</keyword>
<evidence type="ECO:0000313" key="3">
    <source>
        <dbReference type="EMBL" id="GMT15666.1"/>
    </source>
</evidence>
<dbReference type="EMBL" id="BTSY01000002">
    <property type="protein sequence ID" value="GMT15666.1"/>
    <property type="molecule type" value="Genomic_DNA"/>
</dbReference>
<name>A0AAV5X3H2_9BILA</name>
<feature type="compositionally biased region" description="Polar residues" evidence="1">
    <location>
        <begin position="129"/>
        <end position="139"/>
    </location>
</feature>
<keyword evidence="5" id="KW-1185">Reference proteome</keyword>
<feature type="region of interest" description="Disordered" evidence="1">
    <location>
        <begin position="128"/>
        <end position="149"/>
    </location>
</feature>
<organism evidence="4 5">
    <name type="scientific">Pristionchus fissidentatus</name>
    <dbReference type="NCBI Taxonomy" id="1538716"/>
    <lineage>
        <taxon>Eukaryota</taxon>
        <taxon>Metazoa</taxon>
        <taxon>Ecdysozoa</taxon>
        <taxon>Nematoda</taxon>
        <taxon>Chromadorea</taxon>
        <taxon>Rhabditida</taxon>
        <taxon>Rhabditina</taxon>
        <taxon>Diplogasteromorpha</taxon>
        <taxon>Diplogasteroidea</taxon>
        <taxon>Neodiplogasteridae</taxon>
        <taxon>Pristionchus</taxon>
    </lineage>
</organism>
<dbReference type="AlphaFoldDB" id="A0AAV5X3H2"/>
<feature type="transmembrane region" description="Helical" evidence="2">
    <location>
        <begin position="92"/>
        <end position="117"/>
    </location>
</feature>
<evidence type="ECO:0000256" key="1">
    <source>
        <dbReference type="SAM" id="MobiDB-lite"/>
    </source>
</evidence>
<comment type="caution">
    <text evidence="4">The sequence shown here is derived from an EMBL/GenBank/DDBJ whole genome shotgun (WGS) entry which is preliminary data.</text>
</comment>
<dbReference type="Proteomes" id="UP001432322">
    <property type="component" value="Unassembled WGS sequence"/>
</dbReference>
<accession>A0AAV5X3H2</accession>
<proteinExistence type="predicted"/>
<evidence type="ECO:0000256" key="2">
    <source>
        <dbReference type="SAM" id="Phobius"/>
    </source>
</evidence>
<keyword evidence="2" id="KW-1133">Transmembrane helix</keyword>
<keyword evidence="2" id="KW-0812">Transmembrane</keyword>
<sequence>MSRCGLPGGTFLRRFNNYEISFPDTHFRANIEKIDDNTYRVISSANPPTDEETKRLCDSFLWKYGGFPVLKIDGNDKEVPCCVSDEGLDRRFIVLICLFGFFTLLSVFACVFCVVWFRRWSAKYDEEQSGAQTISTNKPPSVPANRKEEEPWSTDLTVEHIPQTPLPPAYTSVFFDNVNYEEKLPSYIFNSNAAELEEKKEPMQ</sequence>
<evidence type="ECO:0000313" key="5">
    <source>
        <dbReference type="Proteomes" id="UP001432322"/>
    </source>
</evidence>